<dbReference type="PANTHER" id="PTHR15288:SF0">
    <property type="entry name" value="UDENN DOMAIN-CONTAINING PROTEIN"/>
    <property type="match status" value="1"/>
</dbReference>
<dbReference type="PANTHER" id="PTHR15288">
    <property type="entry name" value="DENN DOMAIN-CONTAINING PROTEIN 2"/>
    <property type="match status" value="1"/>
</dbReference>
<dbReference type="PROSITE" id="PS50211">
    <property type="entry name" value="DENN"/>
    <property type="match status" value="1"/>
</dbReference>
<proteinExistence type="predicted"/>
<dbReference type="EMBL" id="MPUH01000121">
    <property type="protein sequence ID" value="OMJ89641.1"/>
    <property type="molecule type" value="Genomic_DNA"/>
</dbReference>
<organism evidence="3 4">
    <name type="scientific">Stentor coeruleus</name>
    <dbReference type="NCBI Taxonomy" id="5963"/>
    <lineage>
        <taxon>Eukaryota</taxon>
        <taxon>Sar</taxon>
        <taxon>Alveolata</taxon>
        <taxon>Ciliophora</taxon>
        <taxon>Postciliodesmatophora</taxon>
        <taxon>Heterotrichea</taxon>
        <taxon>Heterotrichida</taxon>
        <taxon>Stentoridae</taxon>
        <taxon>Stentor</taxon>
    </lineage>
</organism>
<keyword evidence="1" id="KW-0175">Coiled coil</keyword>
<dbReference type="InterPro" id="IPR001194">
    <property type="entry name" value="cDENN_dom"/>
</dbReference>
<evidence type="ECO:0000256" key="1">
    <source>
        <dbReference type="SAM" id="Coils"/>
    </source>
</evidence>
<dbReference type="Gene3D" id="3.40.50.11500">
    <property type="match status" value="1"/>
</dbReference>
<dbReference type="InterPro" id="IPR051942">
    <property type="entry name" value="DENN_domain_containing_2"/>
</dbReference>
<feature type="domain" description="UDENN" evidence="2">
    <location>
        <begin position="119"/>
        <end position="533"/>
    </location>
</feature>
<dbReference type="Proteomes" id="UP000187209">
    <property type="component" value="Unassembled WGS sequence"/>
</dbReference>
<comment type="caution">
    <text evidence="3">The sequence shown here is derived from an EMBL/GenBank/DDBJ whole genome shotgun (WGS) entry which is preliminary data.</text>
</comment>
<dbReference type="InterPro" id="IPR037516">
    <property type="entry name" value="Tripartite_DENN"/>
</dbReference>
<protein>
    <recommendedName>
        <fullName evidence="2">UDENN domain-containing protein</fullName>
    </recommendedName>
</protein>
<feature type="coiled-coil region" evidence="1">
    <location>
        <begin position="3"/>
        <end position="65"/>
    </location>
</feature>
<sequence>MDQNDTQAELIKLQKKYNDLKKVYKKLRTAYKKLKEDYEIDKGQIQFLRKENEHLKTKYKKNNTKGNKPTEIGQGNFVEEQYSQFLVKNHHRIESSGKIGQVNPDQSVYLDTNESLIYQGFFIIGPKPETLSKECIQSDILLEYYPPNCTIGTNIKSIIPLLCFPNGITAEKALYINDKARSTFDDHSSYHRSRKYFITTIRNENICPKNSQIPNSEHELLYLICIEFDDLVQGSDAKWLVPKCYCLASFIPAFELHFKLVSSLLMLRKIACVDISLCENAREELSNDEKIQLDCYTDCEELVPGRTIQLGIEKVDMIRYQCPSDLSAIDVSWTCIPLINSLVLEDFVWLIFAVAQEKSVVFLSGNLGLVTSCILALHTLLRPLKWPNLIIPLVPHSLLEMIEAPIPLIAGATYVDPAVRDSLSIVWVLLDEGNINERLQKNSEITKEVIVPKNFIGAKALEDMYGNPSPMNVFSDSQDVIDKSFRIREVFREFWVLILNGYIKNEKKIVESEFVKVLAGTQMFTCTLDQIDQ</sequence>
<evidence type="ECO:0000259" key="2">
    <source>
        <dbReference type="PROSITE" id="PS50211"/>
    </source>
</evidence>
<keyword evidence="4" id="KW-1185">Reference proteome</keyword>
<dbReference type="Pfam" id="PF02141">
    <property type="entry name" value="DENN"/>
    <property type="match status" value="1"/>
</dbReference>
<accession>A0A1R2CKX5</accession>
<dbReference type="OrthoDB" id="312546at2759"/>
<evidence type="ECO:0000313" key="3">
    <source>
        <dbReference type="EMBL" id="OMJ89641.1"/>
    </source>
</evidence>
<dbReference type="SMART" id="SM00799">
    <property type="entry name" value="DENN"/>
    <property type="match status" value="1"/>
</dbReference>
<name>A0A1R2CKX5_9CILI</name>
<evidence type="ECO:0000313" key="4">
    <source>
        <dbReference type="Proteomes" id="UP000187209"/>
    </source>
</evidence>
<dbReference type="AlphaFoldDB" id="A0A1R2CKX5"/>
<dbReference type="InterPro" id="IPR043153">
    <property type="entry name" value="DENN_C"/>
</dbReference>
<reference evidence="3 4" key="1">
    <citation type="submission" date="2016-11" db="EMBL/GenBank/DDBJ databases">
        <title>The macronuclear genome of Stentor coeruleus: a giant cell with tiny introns.</title>
        <authorList>
            <person name="Slabodnick M."/>
            <person name="Ruby J.G."/>
            <person name="Reiff S.B."/>
            <person name="Swart E.C."/>
            <person name="Gosai S."/>
            <person name="Prabakaran S."/>
            <person name="Witkowska E."/>
            <person name="Larue G.E."/>
            <person name="Fisher S."/>
            <person name="Freeman R.M."/>
            <person name="Gunawardena J."/>
            <person name="Chu W."/>
            <person name="Stover N.A."/>
            <person name="Gregory B.D."/>
            <person name="Nowacki M."/>
            <person name="Derisi J."/>
            <person name="Roy S.W."/>
            <person name="Marshall W.F."/>
            <person name="Sood P."/>
        </authorList>
    </citation>
    <scope>NUCLEOTIDE SEQUENCE [LARGE SCALE GENOMIC DNA]</scope>
    <source>
        <strain evidence="3">WM001</strain>
    </source>
</reference>
<gene>
    <name evidence="3" type="ORF">SteCoe_8180</name>
</gene>